<reference evidence="1" key="1">
    <citation type="submission" date="2021-02" db="EMBL/GenBank/DDBJ databases">
        <authorList>
            <person name="Bekaert M."/>
        </authorList>
    </citation>
    <scope>NUCLEOTIDE SEQUENCE</scope>
    <source>
        <strain evidence="1">IoA-00</strain>
    </source>
</reference>
<dbReference type="PANTHER" id="PTHR45913:SF19">
    <property type="entry name" value="LOW QUALITY PROTEIN: ZINC FINGER BED DOMAIN-CONTAINING PROTEIN 5-LIKE"/>
    <property type="match status" value="1"/>
</dbReference>
<keyword evidence="2" id="KW-1185">Reference proteome</keyword>
<dbReference type="AlphaFoldDB" id="A0A7R8H7Q4"/>
<dbReference type="OrthoDB" id="6378341at2759"/>
<dbReference type="EMBL" id="HG994583">
    <property type="protein sequence ID" value="CAF2923280.1"/>
    <property type="molecule type" value="Genomic_DNA"/>
</dbReference>
<proteinExistence type="predicted"/>
<sequence>MVWYDILIVFLSDKPEMNHLLTVDGKSLVSYLTDIFEKLNMLNKQLQGSNRTHVDTKIKIFGFDTFIKVCQENIYHKLFDQFHWLKKCEVPDNAVLVVVDNLKIIASDLKERFSDLKQIELPTWVMQPMLVNIFDGSMQYQEELSEMQNDDLHQKLEGQIRNLTLLNPDK</sequence>
<accession>A0A7R8H7Q4</accession>
<dbReference type="PANTHER" id="PTHR45913">
    <property type="entry name" value="EPM2A-INTERACTING PROTEIN 1"/>
    <property type="match status" value="1"/>
</dbReference>
<dbReference type="Proteomes" id="UP000675881">
    <property type="component" value="Chromosome 4"/>
</dbReference>
<evidence type="ECO:0000313" key="1">
    <source>
        <dbReference type="EMBL" id="CAF2923280.1"/>
    </source>
</evidence>
<organism evidence="1 2">
    <name type="scientific">Lepeophtheirus salmonis</name>
    <name type="common">Salmon louse</name>
    <name type="synonym">Caligus salmonis</name>
    <dbReference type="NCBI Taxonomy" id="72036"/>
    <lineage>
        <taxon>Eukaryota</taxon>
        <taxon>Metazoa</taxon>
        <taxon>Ecdysozoa</taxon>
        <taxon>Arthropoda</taxon>
        <taxon>Crustacea</taxon>
        <taxon>Multicrustacea</taxon>
        <taxon>Hexanauplia</taxon>
        <taxon>Copepoda</taxon>
        <taxon>Siphonostomatoida</taxon>
        <taxon>Caligidae</taxon>
        <taxon>Lepeophtheirus</taxon>
    </lineage>
</organism>
<name>A0A7R8H7Q4_LEPSM</name>
<protein>
    <submittedName>
        <fullName evidence="1">(salmon louse) hypothetical protein</fullName>
    </submittedName>
</protein>
<gene>
    <name evidence="1" type="ORF">LSAA_8431</name>
</gene>
<evidence type="ECO:0000313" key="2">
    <source>
        <dbReference type="Proteomes" id="UP000675881"/>
    </source>
</evidence>